<dbReference type="InterPro" id="IPR050808">
    <property type="entry name" value="Phage_Integrase"/>
</dbReference>
<dbReference type="PANTHER" id="PTHR30629">
    <property type="entry name" value="PROPHAGE INTEGRASE"/>
    <property type="match status" value="1"/>
</dbReference>
<sequence length="384" mass="44758">MASINTYLTKAGEKRYSIHLYGGTNPQTGKPVKIHRRGFKTKKEATLMASRLELEIQNGGINKEKHVLFRDVYSEWYETYIHTVKESTALRVPKMFDNHILPAFGNKRIKTITARNVQQAVNQWFDEVKVNYRKWYHYTNMVFKFALQRGYIQKNPVNVVTLPQHKGEWEDDRNNYWTKEELSRFFSYIDPETELEKFTLFRVLAFTGIRRGECLALTWGDVDFDKHALDINKTVAQGQNGKQIIQTPKTARGKRVITLDRVTIDLLKRWQAKQKEQYTILGFNTSKPKQLVFANTKNGLKSLNTPGKWLHSIIDDRPKEFTPITIHKFRHTHATMMLESGATIKEVQSRLGDADMDVILNVYSHVTENKERETAEKLANYITE</sequence>
<evidence type="ECO:0000313" key="7">
    <source>
        <dbReference type="Proteomes" id="UP000051256"/>
    </source>
</evidence>
<dbReference type="InterPro" id="IPR004107">
    <property type="entry name" value="Integrase_SAM-like_N"/>
</dbReference>
<dbReference type="GO" id="GO:0006310">
    <property type="term" value="P:DNA recombination"/>
    <property type="evidence" value="ECO:0007669"/>
    <property type="project" value="UniProtKB-KW"/>
</dbReference>
<evidence type="ECO:0000256" key="4">
    <source>
        <dbReference type="ARBA" id="ARBA00023172"/>
    </source>
</evidence>
<proteinExistence type="inferred from homology"/>
<evidence type="ECO:0000313" key="6">
    <source>
        <dbReference type="EMBL" id="KRM93595.1"/>
    </source>
</evidence>
<dbReference type="InterPro" id="IPR010998">
    <property type="entry name" value="Integrase_recombinase_N"/>
</dbReference>
<dbReference type="AlphaFoldDB" id="A0A0R2CZI9"/>
<protein>
    <submittedName>
        <fullName evidence="6">Bacteriophage integrase</fullName>
    </submittedName>
</protein>
<dbReference type="SUPFAM" id="SSF56349">
    <property type="entry name" value="DNA breaking-rejoining enzymes"/>
    <property type="match status" value="1"/>
</dbReference>
<evidence type="ECO:0000259" key="5">
    <source>
        <dbReference type="PROSITE" id="PS51898"/>
    </source>
</evidence>
<keyword evidence="7" id="KW-1185">Reference proteome</keyword>
<dbReference type="PATRIC" id="fig|1423802.4.peg.320"/>
<name>A0A0R2CZI9_9LACO</name>
<gene>
    <name evidence="6" type="ORF">FC56_GL000311</name>
</gene>
<dbReference type="Pfam" id="PF00589">
    <property type="entry name" value="Phage_integrase"/>
    <property type="match status" value="1"/>
</dbReference>
<evidence type="ECO:0000256" key="3">
    <source>
        <dbReference type="ARBA" id="ARBA00023125"/>
    </source>
</evidence>
<dbReference type="Pfam" id="PF14659">
    <property type="entry name" value="Phage_int_SAM_3"/>
    <property type="match status" value="1"/>
</dbReference>
<dbReference type="InterPro" id="IPR002104">
    <property type="entry name" value="Integrase_catalytic"/>
</dbReference>
<dbReference type="InterPro" id="IPR011010">
    <property type="entry name" value="DNA_brk_join_enz"/>
</dbReference>
<accession>A0A0R2CZI9</accession>
<keyword evidence="2" id="KW-0229">DNA integration</keyword>
<dbReference type="Pfam" id="PF14657">
    <property type="entry name" value="Arm-DNA-bind_4"/>
    <property type="match status" value="1"/>
</dbReference>
<feature type="domain" description="Tyr recombinase" evidence="5">
    <location>
        <begin position="172"/>
        <end position="376"/>
    </location>
</feature>
<dbReference type="PROSITE" id="PS51898">
    <property type="entry name" value="TYR_RECOMBINASE"/>
    <property type="match status" value="1"/>
</dbReference>
<dbReference type="InterPro" id="IPR028259">
    <property type="entry name" value="AP2-like_int_N"/>
</dbReference>
<dbReference type="EMBL" id="AYZR01000008">
    <property type="protein sequence ID" value="KRM93595.1"/>
    <property type="molecule type" value="Genomic_DNA"/>
</dbReference>
<dbReference type="STRING" id="1423802.FC56_GL000311"/>
<dbReference type="PANTHER" id="PTHR30629:SF2">
    <property type="entry name" value="PROPHAGE INTEGRASE INTS-RELATED"/>
    <property type="match status" value="1"/>
</dbReference>
<dbReference type="Gene3D" id="1.10.443.10">
    <property type="entry name" value="Intergrase catalytic core"/>
    <property type="match status" value="1"/>
</dbReference>
<dbReference type="RefSeq" id="WP_056978166.1">
    <property type="nucleotide sequence ID" value="NZ_AYZR01000008.1"/>
</dbReference>
<evidence type="ECO:0000256" key="2">
    <source>
        <dbReference type="ARBA" id="ARBA00022908"/>
    </source>
</evidence>
<dbReference type="InterPro" id="IPR013762">
    <property type="entry name" value="Integrase-like_cat_sf"/>
</dbReference>
<dbReference type="GO" id="GO:0003677">
    <property type="term" value="F:DNA binding"/>
    <property type="evidence" value="ECO:0007669"/>
    <property type="project" value="UniProtKB-KW"/>
</dbReference>
<keyword evidence="4" id="KW-0233">DNA recombination</keyword>
<reference evidence="6 7" key="1">
    <citation type="journal article" date="2015" name="Genome Announc.">
        <title>Expanding the biotechnology potential of lactobacilli through comparative genomics of 213 strains and associated genera.</title>
        <authorList>
            <person name="Sun Z."/>
            <person name="Harris H.M."/>
            <person name="McCann A."/>
            <person name="Guo C."/>
            <person name="Argimon S."/>
            <person name="Zhang W."/>
            <person name="Yang X."/>
            <person name="Jeffery I.B."/>
            <person name="Cooney J.C."/>
            <person name="Kagawa T.F."/>
            <person name="Liu W."/>
            <person name="Song Y."/>
            <person name="Salvetti E."/>
            <person name="Wrobel A."/>
            <person name="Rasinkangas P."/>
            <person name="Parkhill J."/>
            <person name="Rea M.C."/>
            <person name="O'Sullivan O."/>
            <person name="Ritari J."/>
            <person name="Douillard F.P."/>
            <person name="Paul Ross R."/>
            <person name="Yang R."/>
            <person name="Briner A.E."/>
            <person name="Felis G.E."/>
            <person name="de Vos W.M."/>
            <person name="Barrangou R."/>
            <person name="Klaenhammer T.R."/>
            <person name="Caufield P.W."/>
            <person name="Cui Y."/>
            <person name="Zhang H."/>
            <person name="O'Toole P.W."/>
        </authorList>
    </citation>
    <scope>NUCLEOTIDE SEQUENCE [LARGE SCALE GENOMIC DNA]</scope>
    <source>
        <strain evidence="6 7">DSM 24302</strain>
    </source>
</reference>
<evidence type="ECO:0000256" key="1">
    <source>
        <dbReference type="ARBA" id="ARBA00008857"/>
    </source>
</evidence>
<comment type="caution">
    <text evidence="6">The sequence shown here is derived from an EMBL/GenBank/DDBJ whole genome shotgun (WGS) entry which is preliminary data.</text>
</comment>
<dbReference type="Gene3D" id="1.10.150.130">
    <property type="match status" value="1"/>
</dbReference>
<dbReference type="Proteomes" id="UP000051256">
    <property type="component" value="Unassembled WGS sequence"/>
</dbReference>
<keyword evidence="3" id="KW-0238">DNA-binding</keyword>
<comment type="similarity">
    <text evidence="1">Belongs to the 'phage' integrase family.</text>
</comment>
<organism evidence="6 7">
    <name type="scientific">Lentilactobacillus senioris DSM 24302 = JCM 17472</name>
    <dbReference type="NCBI Taxonomy" id="1423802"/>
    <lineage>
        <taxon>Bacteria</taxon>
        <taxon>Bacillati</taxon>
        <taxon>Bacillota</taxon>
        <taxon>Bacilli</taxon>
        <taxon>Lactobacillales</taxon>
        <taxon>Lactobacillaceae</taxon>
        <taxon>Lentilactobacillus</taxon>
    </lineage>
</organism>
<dbReference type="GO" id="GO:0015074">
    <property type="term" value="P:DNA integration"/>
    <property type="evidence" value="ECO:0007669"/>
    <property type="project" value="UniProtKB-KW"/>
</dbReference>
<dbReference type="CDD" id="cd01189">
    <property type="entry name" value="INT_ICEBs1_C_like"/>
    <property type="match status" value="1"/>
</dbReference>